<reference evidence="2" key="1">
    <citation type="submission" date="2022-07" db="EMBL/GenBank/DDBJ databases">
        <title>Phylogenomic reconstructions and comparative analyses of Kickxellomycotina fungi.</title>
        <authorList>
            <person name="Reynolds N.K."/>
            <person name="Stajich J.E."/>
            <person name="Barry K."/>
            <person name="Grigoriev I.V."/>
            <person name="Crous P."/>
            <person name="Smith M.E."/>
        </authorList>
    </citation>
    <scope>NUCLEOTIDE SEQUENCE</scope>
    <source>
        <strain evidence="2">NBRC 32514</strain>
    </source>
</reference>
<sequence length="290" mass="33655">MFTVPIPAYDYDKLSKIYGDSWQDMVHAWKKGLVYNDPVPGKFAEPDIPSPGHYTLNGEHMQVFVKMANVYLTPDRPEYTPDQSAFVPGTNSERIVATAMYLYDADNIEDIEVRFSESVDKHYYKSDIHNYIDHLVYGVSYPGVISDYSNDCGVIEINRGSLFCYPNTYERRIGTCRLDDKLRKGHFKMMILYFVNPAQRIISTSIVPPQQPRWSLSRLVVASSPLSRLPEDIQIMITEQLDRSTTYEEADRIRNRLTLKYHEYNKEYSSWRPGYSTSLNAYSRTFKPCL</sequence>
<feature type="domain" description="DUF4246" evidence="1">
    <location>
        <begin position="23"/>
        <end position="215"/>
    </location>
</feature>
<accession>A0A9W7XTE7</accession>
<dbReference type="Proteomes" id="UP001149813">
    <property type="component" value="Unassembled WGS sequence"/>
</dbReference>
<dbReference type="OrthoDB" id="415532at2759"/>
<gene>
    <name evidence="2" type="ORF">LPJ53_004926</name>
</gene>
<evidence type="ECO:0000313" key="2">
    <source>
        <dbReference type="EMBL" id="KAJ1720436.1"/>
    </source>
</evidence>
<dbReference type="PANTHER" id="PTHR33119:SF1">
    <property type="entry name" value="FE2OG DIOXYGENASE DOMAIN-CONTAINING PROTEIN"/>
    <property type="match status" value="1"/>
</dbReference>
<dbReference type="PANTHER" id="PTHR33119">
    <property type="entry name" value="IFI3P"/>
    <property type="match status" value="1"/>
</dbReference>
<dbReference type="InterPro" id="IPR049192">
    <property type="entry name" value="DUF4246_C"/>
</dbReference>
<evidence type="ECO:0000259" key="1">
    <source>
        <dbReference type="Pfam" id="PF14033"/>
    </source>
</evidence>
<name>A0A9W7XTE7_9FUNG</name>
<protein>
    <recommendedName>
        <fullName evidence="1">DUF4246 domain-containing protein</fullName>
    </recommendedName>
</protein>
<dbReference type="InterPro" id="IPR025340">
    <property type="entry name" value="DUF4246"/>
</dbReference>
<dbReference type="Pfam" id="PF14033">
    <property type="entry name" value="DUF4246"/>
    <property type="match status" value="1"/>
</dbReference>
<dbReference type="AlphaFoldDB" id="A0A9W7XTE7"/>
<evidence type="ECO:0000313" key="3">
    <source>
        <dbReference type="Proteomes" id="UP001149813"/>
    </source>
</evidence>
<keyword evidence="3" id="KW-1185">Reference proteome</keyword>
<comment type="caution">
    <text evidence="2">The sequence shown here is derived from an EMBL/GenBank/DDBJ whole genome shotgun (WGS) entry which is preliminary data.</text>
</comment>
<dbReference type="EMBL" id="JANBOJ010000258">
    <property type="protein sequence ID" value="KAJ1720436.1"/>
    <property type="molecule type" value="Genomic_DNA"/>
</dbReference>
<organism evidence="2 3">
    <name type="scientific">Coemansia erecta</name>
    <dbReference type="NCBI Taxonomy" id="147472"/>
    <lineage>
        <taxon>Eukaryota</taxon>
        <taxon>Fungi</taxon>
        <taxon>Fungi incertae sedis</taxon>
        <taxon>Zoopagomycota</taxon>
        <taxon>Kickxellomycotina</taxon>
        <taxon>Kickxellomycetes</taxon>
        <taxon>Kickxellales</taxon>
        <taxon>Kickxellaceae</taxon>
        <taxon>Coemansia</taxon>
    </lineage>
</organism>
<proteinExistence type="predicted"/>